<feature type="transmembrane region" description="Helical" evidence="5">
    <location>
        <begin position="97"/>
        <end position="114"/>
    </location>
</feature>
<feature type="transmembrane region" description="Helical" evidence="5">
    <location>
        <begin position="221"/>
        <end position="238"/>
    </location>
</feature>
<dbReference type="InterPro" id="IPR002033">
    <property type="entry name" value="TatC"/>
</dbReference>
<dbReference type="OrthoDB" id="9777044at2"/>
<comment type="function">
    <text evidence="5">Part of the twin-arginine translocation (Tat) system that transports large folded proteins containing a characteristic twin-arginine motif in their signal peptide across membranes.</text>
</comment>
<dbReference type="HAMAP" id="MF_00902">
    <property type="entry name" value="TatC"/>
    <property type="match status" value="1"/>
</dbReference>
<dbReference type="RefSeq" id="WP_019387333.1">
    <property type="nucleotide sequence ID" value="NZ_ALIH01000005.1"/>
</dbReference>
<dbReference type="NCBIfam" id="TIGR00945">
    <property type="entry name" value="tatC"/>
    <property type="match status" value="1"/>
</dbReference>
<comment type="subunit">
    <text evidence="5">Forms a complex with TatA.</text>
</comment>
<evidence type="ECO:0000256" key="3">
    <source>
        <dbReference type="ARBA" id="ARBA00022989"/>
    </source>
</evidence>
<sequence length="275" mass="31312">MAKKNINEMSFLDHLEDLRWHLIRICLAVIIVATLVFIFSRFVFEAIIFAPLEMSFPTYDMLCRTANFIGVDTTFCAEKMPMILQNRTMAGQFSADIWTAILGGFVISFPYVIYQLWKFISPGLHSKERKHSRGFIIISSLLFFIGVLFGYYIVTPLSLNFLANYSISPKVDNQIDISSYIALVRSSALASGLIFELPIIIYFLTKIGLVTPEILRKYRKYALVVVLILSAIITPPDIASQVIVAIPIIVLYQVSIYISKIVIRNQKRKEKLKHG</sequence>
<organism evidence="6 7">
    <name type="scientific">Algibacter luteus</name>
    <dbReference type="NCBI Taxonomy" id="1178825"/>
    <lineage>
        <taxon>Bacteria</taxon>
        <taxon>Pseudomonadati</taxon>
        <taxon>Bacteroidota</taxon>
        <taxon>Flavobacteriia</taxon>
        <taxon>Flavobacteriales</taxon>
        <taxon>Flavobacteriaceae</taxon>
        <taxon>Algibacter</taxon>
    </lineage>
</organism>
<dbReference type="STRING" id="1178825.SAMN05216261_1190"/>
<feature type="transmembrane region" description="Helical" evidence="5">
    <location>
        <begin position="135"/>
        <end position="154"/>
    </location>
</feature>
<reference evidence="6 7" key="1">
    <citation type="submission" date="2016-11" db="EMBL/GenBank/DDBJ databases">
        <authorList>
            <person name="Jaros S."/>
            <person name="Januszkiewicz K."/>
            <person name="Wedrychowicz H."/>
        </authorList>
    </citation>
    <scope>NUCLEOTIDE SEQUENCE [LARGE SCALE GENOMIC DNA]</scope>
    <source>
        <strain evidence="6 7">CGMCC 1.12213</strain>
    </source>
</reference>
<dbReference type="Proteomes" id="UP000184396">
    <property type="component" value="Unassembled WGS sequence"/>
</dbReference>
<dbReference type="GO" id="GO:0065002">
    <property type="term" value="P:intracellular protein transmembrane transport"/>
    <property type="evidence" value="ECO:0007669"/>
    <property type="project" value="TreeGrafter"/>
</dbReference>
<feature type="transmembrane region" description="Helical" evidence="5">
    <location>
        <begin position="21"/>
        <end position="44"/>
    </location>
</feature>
<dbReference type="GO" id="GO:0043953">
    <property type="term" value="P:protein transport by the Tat complex"/>
    <property type="evidence" value="ECO:0007669"/>
    <property type="project" value="UniProtKB-UniRule"/>
</dbReference>
<accession>A0A1M6CCN3</accession>
<evidence type="ECO:0000256" key="5">
    <source>
        <dbReference type="HAMAP-Rule" id="MF_00902"/>
    </source>
</evidence>
<keyword evidence="5" id="KW-0811">Translocation</keyword>
<keyword evidence="4 5" id="KW-0472">Membrane</keyword>
<keyword evidence="7" id="KW-1185">Reference proteome</keyword>
<keyword evidence="5" id="KW-1003">Cell membrane</keyword>
<feature type="transmembrane region" description="Helical" evidence="5">
    <location>
        <begin position="244"/>
        <end position="263"/>
    </location>
</feature>
<keyword evidence="3 5" id="KW-1133">Transmembrane helix</keyword>
<evidence type="ECO:0000256" key="1">
    <source>
        <dbReference type="ARBA" id="ARBA00004141"/>
    </source>
</evidence>
<keyword evidence="5" id="KW-0653">Protein transport</keyword>
<gene>
    <name evidence="5" type="primary">tatC</name>
    <name evidence="6" type="ORF">SAMN05216261_1190</name>
</gene>
<proteinExistence type="inferred from homology"/>
<evidence type="ECO:0000313" key="6">
    <source>
        <dbReference type="EMBL" id="SHI58810.1"/>
    </source>
</evidence>
<name>A0A1M6CCN3_9FLAO</name>
<dbReference type="EMBL" id="FQYK01000002">
    <property type="protein sequence ID" value="SHI58810.1"/>
    <property type="molecule type" value="Genomic_DNA"/>
</dbReference>
<dbReference type="PANTHER" id="PTHR30371">
    <property type="entry name" value="SEC-INDEPENDENT PROTEIN TRANSLOCASE PROTEIN TATC"/>
    <property type="match status" value="1"/>
</dbReference>
<evidence type="ECO:0000256" key="4">
    <source>
        <dbReference type="ARBA" id="ARBA00023136"/>
    </source>
</evidence>
<dbReference type="GO" id="GO:0033281">
    <property type="term" value="C:TAT protein transport complex"/>
    <property type="evidence" value="ECO:0007669"/>
    <property type="project" value="UniProtKB-UniRule"/>
</dbReference>
<feature type="transmembrane region" description="Helical" evidence="5">
    <location>
        <begin position="188"/>
        <end position="209"/>
    </location>
</feature>
<dbReference type="PANTHER" id="PTHR30371:SF0">
    <property type="entry name" value="SEC-INDEPENDENT PROTEIN TRANSLOCASE PROTEIN TATC, CHLOROPLASTIC-RELATED"/>
    <property type="match status" value="1"/>
</dbReference>
<dbReference type="eggNOG" id="COG0805">
    <property type="taxonomic scope" value="Bacteria"/>
</dbReference>
<evidence type="ECO:0000256" key="2">
    <source>
        <dbReference type="ARBA" id="ARBA00022692"/>
    </source>
</evidence>
<evidence type="ECO:0000313" key="7">
    <source>
        <dbReference type="Proteomes" id="UP000184396"/>
    </source>
</evidence>
<protein>
    <recommendedName>
        <fullName evidence="5">Sec-independent protein translocase protein TatC</fullName>
    </recommendedName>
</protein>
<dbReference type="PRINTS" id="PR01840">
    <property type="entry name" value="TATCFAMILY"/>
</dbReference>
<keyword evidence="5" id="KW-0813">Transport</keyword>
<comment type="subcellular location">
    <subcellularLocation>
        <location evidence="5">Cell membrane</location>
        <topology evidence="5">Multi-pass membrane protein</topology>
    </subcellularLocation>
    <subcellularLocation>
        <location evidence="1">Membrane</location>
        <topology evidence="1">Multi-pass membrane protein</topology>
    </subcellularLocation>
</comment>
<comment type="similarity">
    <text evidence="5">Belongs to the TatC family.</text>
</comment>
<dbReference type="AlphaFoldDB" id="A0A1M6CCN3"/>
<dbReference type="Pfam" id="PF00902">
    <property type="entry name" value="TatC"/>
    <property type="match status" value="1"/>
</dbReference>
<dbReference type="GO" id="GO:0009977">
    <property type="term" value="F:proton motive force dependent protein transmembrane transporter activity"/>
    <property type="evidence" value="ECO:0007669"/>
    <property type="project" value="TreeGrafter"/>
</dbReference>
<keyword evidence="2 5" id="KW-0812">Transmembrane</keyword>